<dbReference type="Gene3D" id="6.20.210.20">
    <property type="entry name" value="THAP domain"/>
    <property type="match status" value="1"/>
</dbReference>
<keyword evidence="1" id="KW-0479">Metal-binding</keyword>
<dbReference type="GO" id="GO:0008270">
    <property type="term" value="F:zinc ion binding"/>
    <property type="evidence" value="ECO:0007669"/>
    <property type="project" value="UniProtKB-KW"/>
</dbReference>
<dbReference type="SMART" id="SM00692">
    <property type="entry name" value="DM3"/>
    <property type="match status" value="1"/>
</dbReference>
<dbReference type="Pfam" id="PF05485">
    <property type="entry name" value="THAP"/>
    <property type="match status" value="1"/>
</dbReference>
<keyword evidence="4 5" id="KW-0238">DNA-binding</keyword>
<dbReference type="SUPFAM" id="SSF57716">
    <property type="entry name" value="Glucocorticoid receptor-like (DNA-binding domain)"/>
    <property type="match status" value="1"/>
</dbReference>
<dbReference type="GO" id="GO:0003677">
    <property type="term" value="F:DNA binding"/>
    <property type="evidence" value="ECO:0007669"/>
    <property type="project" value="UniProtKB-UniRule"/>
</dbReference>
<name>A0AA38HL37_9CUCU</name>
<feature type="domain" description="THAP-type" evidence="6">
    <location>
        <begin position="1"/>
        <end position="83"/>
    </location>
</feature>
<keyword evidence="3" id="KW-0862">Zinc</keyword>
<dbReference type="PROSITE" id="PS50950">
    <property type="entry name" value="ZF_THAP"/>
    <property type="match status" value="1"/>
</dbReference>
<dbReference type="EMBL" id="JALNTZ010000012">
    <property type="protein sequence ID" value="KAJ3639211.1"/>
    <property type="molecule type" value="Genomic_DNA"/>
</dbReference>
<dbReference type="Proteomes" id="UP001168821">
    <property type="component" value="Unassembled WGS sequence"/>
</dbReference>
<evidence type="ECO:0000256" key="5">
    <source>
        <dbReference type="PROSITE-ProRule" id="PRU00309"/>
    </source>
</evidence>
<evidence type="ECO:0000313" key="7">
    <source>
        <dbReference type="EMBL" id="KAJ3639211.1"/>
    </source>
</evidence>
<proteinExistence type="predicted"/>
<evidence type="ECO:0000256" key="2">
    <source>
        <dbReference type="ARBA" id="ARBA00022771"/>
    </source>
</evidence>
<evidence type="ECO:0000313" key="8">
    <source>
        <dbReference type="Proteomes" id="UP001168821"/>
    </source>
</evidence>
<dbReference type="InterPro" id="IPR006612">
    <property type="entry name" value="THAP_Znf"/>
</dbReference>
<evidence type="ECO:0000256" key="3">
    <source>
        <dbReference type="ARBA" id="ARBA00022833"/>
    </source>
</evidence>
<keyword evidence="8" id="KW-1185">Reference proteome</keyword>
<comment type="caution">
    <text evidence="7">The sequence shown here is derived from an EMBL/GenBank/DDBJ whole genome shotgun (WGS) entry which is preliminary data.</text>
</comment>
<dbReference type="AlphaFoldDB" id="A0AA38HL37"/>
<dbReference type="InterPro" id="IPR038441">
    <property type="entry name" value="THAP_Znf_sf"/>
</dbReference>
<evidence type="ECO:0000256" key="1">
    <source>
        <dbReference type="ARBA" id="ARBA00022723"/>
    </source>
</evidence>
<evidence type="ECO:0000256" key="4">
    <source>
        <dbReference type="ARBA" id="ARBA00023125"/>
    </source>
</evidence>
<protein>
    <recommendedName>
        <fullName evidence="6">THAP-type domain-containing protein</fullName>
    </recommendedName>
</protein>
<sequence>MPFQCCVRSCKKPNNTILHSFPKDEELFKVWCSTIGRDDLTEKGVQWIRRNYRVCDIHFDENSKFVSCHNRANLKVGSIPNLQLPGVKNNSSQFLMKMHCYSHQMKHLCLKQPHKALSAQENRY</sequence>
<keyword evidence="2 5" id="KW-0863">Zinc-finger</keyword>
<evidence type="ECO:0000259" key="6">
    <source>
        <dbReference type="PROSITE" id="PS50950"/>
    </source>
</evidence>
<accession>A0AA38HL37</accession>
<gene>
    <name evidence="7" type="ORF">Zmor_004080</name>
</gene>
<dbReference type="SMART" id="SM00980">
    <property type="entry name" value="THAP"/>
    <property type="match status" value="1"/>
</dbReference>
<organism evidence="7 8">
    <name type="scientific">Zophobas morio</name>
    <dbReference type="NCBI Taxonomy" id="2755281"/>
    <lineage>
        <taxon>Eukaryota</taxon>
        <taxon>Metazoa</taxon>
        <taxon>Ecdysozoa</taxon>
        <taxon>Arthropoda</taxon>
        <taxon>Hexapoda</taxon>
        <taxon>Insecta</taxon>
        <taxon>Pterygota</taxon>
        <taxon>Neoptera</taxon>
        <taxon>Endopterygota</taxon>
        <taxon>Coleoptera</taxon>
        <taxon>Polyphaga</taxon>
        <taxon>Cucujiformia</taxon>
        <taxon>Tenebrionidae</taxon>
        <taxon>Zophobas</taxon>
    </lineage>
</organism>
<reference evidence="7" key="1">
    <citation type="journal article" date="2023" name="G3 (Bethesda)">
        <title>Whole genome assemblies of Zophobas morio and Tenebrio molitor.</title>
        <authorList>
            <person name="Kaur S."/>
            <person name="Stinson S.A."/>
            <person name="diCenzo G.C."/>
        </authorList>
    </citation>
    <scope>NUCLEOTIDE SEQUENCE</scope>
    <source>
        <strain evidence="7">QUZm001</strain>
    </source>
</reference>